<sequence>MGKRKAEEVEAGSSDRSSKVAKLTQEESQADSIDQAGDINTNISNDNSETGVTATNSERAPEHTTPNSPQDPSNDSRNITTAEATDTEPAQSKSKGKKKAAAVTSKPKATRKSTRSKTNAPTEPTTSKPVRKHINKTVQAKIQSTLDFIDTTPPRNPSRSTITITKSHLTAALMTLRQDYEISDPKWANIETDVGEAVIREFEGPIGTFKFKTEWVVLDLNVKTEIEKIIEEKIGEGWGLEHVKLLEVEIEIIGRQMEEVATLRFLEAVEEEAEKEKWLGVCPVPVFEGI</sequence>
<evidence type="ECO:0000256" key="1">
    <source>
        <dbReference type="SAM" id="MobiDB-lite"/>
    </source>
</evidence>
<accession>A0A8H6REN2</accession>
<feature type="compositionally biased region" description="Polar residues" evidence="1">
    <location>
        <begin position="116"/>
        <end position="128"/>
    </location>
</feature>
<keyword evidence="3" id="KW-1185">Reference proteome</keyword>
<dbReference type="EMBL" id="JABCIY010000178">
    <property type="protein sequence ID" value="KAF7189716.1"/>
    <property type="molecule type" value="Genomic_DNA"/>
</dbReference>
<comment type="caution">
    <text evidence="2">The sequence shown here is derived from an EMBL/GenBank/DDBJ whole genome shotgun (WGS) entry which is preliminary data.</text>
</comment>
<evidence type="ECO:0000313" key="2">
    <source>
        <dbReference type="EMBL" id="KAF7189716.1"/>
    </source>
</evidence>
<name>A0A8H6REN2_9PEZI</name>
<reference evidence="2" key="1">
    <citation type="submission" date="2020-04" db="EMBL/GenBank/DDBJ databases">
        <title>Draft genome resource of the tomato pathogen Pseudocercospora fuligena.</title>
        <authorList>
            <person name="Zaccaron A."/>
        </authorList>
    </citation>
    <scope>NUCLEOTIDE SEQUENCE</scope>
    <source>
        <strain evidence="2">PF001</strain>
    </source>
</reference>
<protein>
    <submittedName>
        <fullName evidence="2">Uncharacterized protein</fullName>
    </submittedName>
</protein>
<dbReference type="AlphaFoldDB" id="A0A8H6REN2"/>
<gene>
    <name evidence="2" type="ORF">HII31_08823</name>
</gene>
<feature type="compositionally biased region" description="Polar residues" evidence="1">
    <location>
        <begin position="26"/>
        <end position="91"/>
    </location>
</feature>
<dbReference type="Proteomes" id="UP000660729">
    <property type="component" value="Unassembled WGS sequence"/>
</dbReference>
<organism evidence="2 3">
    <name type="scientific">Pseudocercospora fuligena</name>
    <dbReference type="NCBI Taxonomy" id="685502"/>
    <lineage>
        <taxon>Eukaryota</taxon>
        <taxon>Fungi</taxon>
        <taxon>Dikarya</taxon>
        <taxon>Ascomycota</taxon>
        <taxon>Pezizomycotina</taxon>
        <taxon>Dothideomycetes</taxon>
        <taxon>Dothideomycetidae</taxon>
        <taxon>Mycosphaerellales</taxon>
        <taxon>Mycosphaerellaceae</taxon>
        <taxon>Pseudocercospora</taxon>
    </lineage>
</organism>
<evidence type="ECO:0000313" key="3">
    <source>
        <dbReference type="Proteomes" id="UP000660729"/>
    </source>
</evidence>
<feature type="region of interest" description="Disordered" evidence="1">
    <location>
        <begin position="1"/>
        <end position="132"/>
    </location>
</feature>
<dbReference type="OrthoDB" id="3650273at2759"/>
<proteinExistence type="predicted"/>